<comment type="cofactor">
    <cofactor evidence="1">
        <name>pyridoxal 5'-phosphate</name>
        <dbReference type="ChEBI" id="CHEBI:597326"/>
    </cofactor>
</comment>
<comment type="similarity">
    <text evidence="5">Belongs to the class-IV pyridoxal-phosphate-dependent aminotransferase family.</text>
</comment>
<dbReference type="Gene3D" id="3.20.10.10">
    <property type="entry name" value="D-amino Acid Aminotransferase, subunit A, domain 2"/>
    <property type="match status" value="1"/>
</dbReference>
<dbReference type="GO" id="GO:0009082">
    <property type="term" value="P:branched-chain amino acid biosynthetic process"/>
    <property type="evidence" value="ECO:0007669"/>
    <property type="project" value="UniProtKB-KW"/>
</dbReference>
<comment type="pathway">
    <text evidence="4">Amino-acid biosynthesis; L-leucine biosynthesis; L-leucine from 3-methyl-2-oxobutanoate: step 4/4.</text>
</comment>
<comment type="catalytic activity">
    <reaction evidence="12">
        <text>L-valine + 2-oxoglutarate = 3-methyl-2-oxobutanoate + L-glutamate</text>
        <dbReference type="Rhea" id="RHEA:24813"/>
        <dbReference type="ChEBI" id="CHEBI:11851"/>
        <dbReference type="ChEBI" id="CHEBI:16810"/>
        <dbReference type="ChEBI" id="CHEBI:29985"/>
        <dbReference type="ChEBI" id="CHEBI:57762"/>
        <dbReference type="EC" id="2.6.1.42"/>
    </reaction>
</comment>
<proteinExistence type="inferred from homology"/>
<evidence type="ECO:0000256" key="6">
    <source>
        <dbReference type="ARBA" id="ARBA00013053"/>
    </source>
</evidence>
<evidence type="ECO:0000256" key="13">
    <source>
        <dbReference type="ARBA" id="ARBA00048798"/>
    </source>
</evidence>
<accession>A0AAD1KPW4</accession>
<keyword evidence="10" id="KW-0663">Pyridoxal phosphate</keyword>
<keyword evidence="9" id="KW-0808">Transferase</keyword>
<evidence type="ECO:0000256" key="14">
    <source>
        <dbReference type="ARBA" id="ARBA00049229"/>
    </source>
</evidence>
<keyword evidence="11" id="KW-0100">Branched-chain amino acid biosynthesis</keyword>
<dbReference type="EC" id="2.6.1.42" evidence="6"/>
<reference evidence="16" key="1">
    <citation type="submission" date="2021-06" db="EMBL/GenBank/DDBJ databases">
        <title>Genome sequence of Cutibacterium modestum strain KB17-24694.</title>
        <authorList>
            <person name="Dekio I."/>
            <person name="Asahina A."/>
            <person name="Nishida M."/>
        </authorList>
    </citation>
    <scope>NUCLEOTIDE SEQUENCE</scope>
    <source>
        <strain evidence="16">KB17-24694</strain>
    </source>
</reference>
<comment type="pathway">
    <text evidence="2">Amino-acid biosynthesis; L-isoleucine biosynthesis; L-isoleucine from 2-oxobutanoate: step 4/4.</text>
</comment>
<organism evidence="16 17">
    <name type="scientific">Cutibacterium modestum</name>
    <dbReference type="NCBI Taxonomy" id="2559073"/>
    <lineage>
        <taxon>Bacteria</taxon>
        <taxon>Bacillati</taxon>
        <taxon>Actinomycetota</taxon>
        <taxon>Actinomycetes</taxon>
        <taxon>Propionibacteriales</taxon>
        <taxon>Propionibacteriaceae</taxon>
        <taxon>Cutibacterium</taxon>
    </lineage>
</organism>
<evidence type="ECO:0000256" key="15">
    <source>
        <dbReference type="PIRSR" id="PIRSR006468-1"/>
    </source>
</evidence>
<dbReference type="NCBIfam" id="TIGR01123">
    <property type="entry name" value="ilvE_II"/>
    <property type="match status" value="1"/>
</dbReference>
<dbReference type="InterPro" id="IPR036038">
    <property type="entry name" value="Aminotransferase-like"/>
</dbReference>
<evidence type="ECO:0000256" key="7">
    <source>
        <dbReference type="ARBA" id="ARBA00022576"/>
    </source>
</evidence>
<dbReference type="Proteomes" id="UP000825072">
    <property type="component" value="Chromosome 1"/>
</dbReference>
<evidence type="ECO:0000256" key="5">
    <source>
        <dbReference type="ARBA" id="ARBA00009320"/>
    </source>
</evidence>
<dbReference type="PIRSF" id="PIRSF006468">
    <property type="entry name" value="BCAT1"/>
    <property type="match status" value="1"/>
</dbReference>
<dbReference type="SUPFAM" id="SSF56752">
    <property type="entry name" value="D-aminoacid aminotransferase-like PLP-dependent enzymes"/>
    <property type="match status" value="1"/>
</dbReference>
<dbReference type="AlphaFoldDB" id="A0AAD1KPW4"/>
<evidence type="ECO:0000256" key="12">
    <source>
        <dbReference type="ARBA" id="ARBA00048212"/>
    </source>
</evidence>
<dbReference type="GO" id="GO:0004084">
    <property type="term" value="F:branched-chain-amino-acid transaminase activity"/>
    <property type="evidence" value="ECO:0007669"/>
    <property type="project" value="UniProtKB-EC"/>
</dbReference>
<dbReference type="InterPro" id="IPR043132">
    <property type="entry name" value="BCAT-like_C"/>
</dbReference>
<keyword evidence="7 16" id="KW-0032">Aminotransferase</keyword>
<comment type="catalytic activity">
    <reaction evidence="14">
        <text>L-leucine + 2-oxoglutarate = 4-methyl-2-oxopentanoate + L-glutamate</text>
        <dbReference type="Rhea" id="RHEA:18321"/>
        <dbReference type="ChEBI" id="CHEBI:16810"/>
        <dbReference type="ChEBI" id="CHEBI:17865"/>
        <dbReference type="ChEBI" id="CHEBI:29985"/>
        <dbReference type="ChEBI" id="CHEBI:57427"/>
        <dbReference type="EC" id="2.6.1.42"/>
    </reaction>
</comment>
<dbReference type="Gene3D" id="3.30.470.10">
    <property type="match status" value="1"/>
</dbReference>
<feature type="modified residue" description="N6-(pyridoxal phosphate)lysine" evidence="15">
    <location>
        <position position="205"/>
    </location>
</feature>
<evidence type="ECO:0000256" key="2">
    <source>
        <dbReference type="ARBA" id="ARBA00004824"/>
    </source>
</evidence>
<evidence type="ECO:0000256" key="9">
    <source>
        <dbReference type="ARBA" id="ARBA00022679"/>
    </source>
</evidence>
<evidence type="ECO:0000256" key="3">
    <source>
        <dbReference type="ARBA" id="ARBA00004931"/>
    </source>
</evidence>
<dbReference type="CDD" id="cd01557">
    <property type="entry name" value="BCAT_beta_family"/>
    <property type="match status" value="1"/>
</dbReference>
<dbReference type="PANTHER" id="PTHR11825">
    <property type="entry name" value="SUBGROUP IIII AMINOTRANSFERASE"/>
    <property type="match status" value="1"/>
</dbReference>
<comment type="pathway">
    <text evidence="3">Amino-acid biosynthesis; L-valine biosynthesis; L-valine from pyruvate: step 4/4.</text>
</comment>
<evidence type="ECO:0000313" key="16">
    <source>
        <dbReference type="EMBL" id="BCY24915.1"/>
    </source>
</evidence>
<comment type="catalytic activity">
    <reaction evidence="13">
        <text>L-isoleucine + 2-oxoglutarate = (S)-3-methyl-2-oxopentanoate + L-glutamate</text>
        <dbReference type="Rhea" id="RHEA:24801"/>
        <dbReference type="ChEBI" id="CHEBI:16810"/>
        <dbReference type="ChEBI" id="CHEBI:29985"/>
        <dbReference type="ChEBI" id="CHEBI:35146"/>
        <dbReference type="ChEBI" id="CHEBI:58045"/>
        <dbReference type="EC" id="2.6.1.42"/>
    </reaction>
</comment>
<dbReference type="InterPro" id="IPR033939">
    <property type="entry name" value="BCAT_family"/>
</dbReference>
<dbReference type="GO" id="GO:0008652">
    <property type="term" value="P:amino acid biosynthetic process"/>
    <property type="evidence" value="ECO:0007669"/>
    <property type="project" value="UniProtKB-KW"/>
</dbReference>
<evidence type="ECO:0000256" key="4">
    <source>
        <dbReference type="ARBA" id="ARBA00005072"/>
    </source>
</evidence>
<sequence length="365" mass="40059">MVMSLRFASADDLTWSSNERIALEHANPRFGAVFADHMAVATWRAGEGWGDDAVVNYHGLDINPASAVLHYAQEIFEGLKAYRHADGSIWLFRPDQNGERFVHSAERLALPTLPVGDFVNACVRLADIDSRWVPEPGESGEKSLYLRPFMIAYQDFLGLGSASTVLFSVIGSPVGAYFASGVKPLRLHVEREQARTARGGTGEAKCGGNYAASLRSQIEAKTRGCNEVLFVDAVEHRWIEELGGMNFMAISKDGQLVTPELAGTILRGITRKSILEVAPDLGLEPVERKIDIDELLDGVRSGEFPEVFACGTAAVVTPIGSFLDGDTEVQVTEPTGKTTMEIRRRLLDIQFGRAEDNRGWLKRVH</sequence>
<dbReference type="NCBIfam" id="NF009897">
    <property type="entry name" value="PRK13357.1"/>
    <property type="match status" value="1"/>
</dbReference>
<dbReference type="EMBL" id="AP024747">
    <property type="protein sequence ID" value="BCY24915.1"/>
    <property type="molecule type" value="Genomic_DNA"/>
</dbReference>
<dbReference type="InterPro" id="IPR001544">
    <property type="entry name" value="Aminotrans_IV"/>
</dbReference>
<keyword evidence="8" id="KW-0028">Amino-acid biosynthesis</keyword>
<name>A0AAD1KPW4_9ACTN</name>
<dbReference type="Pfam" id="PF01063">
    <property type="entry name" value="Aminotran_4"/>
    <property type="match status" value="1"/>
</dbReference>
<dbReference type="InterPro" id="IPR005786">
    <property type="entry name" value="B_amino_transII"/>
</dbReference>
<evidence type="ECO:0000256" key="11">
    <source>
        <dbReference type="ARBA" id="ARBA00023304"/>
    </source>
</evidence>
<evidence type="ECO:0000256" key="8">
    <source>
        <dbReference type="ARBA" id="ARBA00022605"/>
    </source>
</evidence>
<gene>
    <name evidence="16" type="primary">ilvE</name>
    <name evidence="16" type="ORF">KB1_09050</name>
</gene>
<evidence type="ECO:0000313" key="17">
    <source>
        <dbReference type="Proteomes" id="UP000825072"/>
    </source>
</evidence>
<dbReference type="PANTHER" id="PTHR11825:SF44">
    <property type="entry name" value="BRANCHED-CHAIN-AMINO-ACID AMINOTRANSFERASE"/>
    <property type="match status" value="1"/>
</dbReference>
<protein>
    <recommendedName>
        <fullName evidence="6">branched-chain-amino-acid transaminase</fullName>
        <ecNumber evidence="6">2.6.1.42</ecNumber>
    </recommendedName>
</protein>
<dbReference type="InterPro" id="IPR043131">
    <property type="entry name" value="BCAT-like_N"/>
</dbReference>
<evidence type="ECO:0000256" key="1">
    <source>
        <dbReference type="ARBA" id="ARBA00001933"/>
    </source>
</evidence>
<evidence type="ECO:0000256" key="10">
    <source>
        <dbReference type="ARBA" id="ARBA00022898"/>
    </source>
</evidence>